<evidence type="ECO:0000259" key="5">
    <source>
        <dbReference type="PROSITE" id="PS50977"/>
    </source>
</evidence>
<dbReference type="SUPFAM" id="SSF46689">
    <property type="entry name" value="Homeodomain-like"/>
    <property type="match status" value="1"/>
</dbReference>
<keyword evidence="2 4" id="KW-0238">DNA-binding</keyword>
<evidence type="ECO:0000256" key="2">
    <source>
        <dbReference type="ARBA" id="ARBA00023125"/>
    </source>
</evidence>
<feature type="domain" description="HTH tetR-type" evidence="5">
    <location>
        <begin position="15"/>
        <end position="75"/>
    </location>
</feature>
<sequence length="217" mass="24052">MDSPLYDRIVDSEDLTAQARIRDAAMRQFGELGFDKATMRGIAEEARVSQGLVRHHFGSKEALRDACDAYLARAIERINEQVKADDSQGSINYVGIAGAAFGPFRQYVVRALVEGRATQFFDTLADLSAQWMDEGDRQREDEPDTSANERATVAAAMSLSIALLHPHIGRRLGVDPFSKEGEYLLARVLLDLYSHPYLTPDEAADFKARLPKPGHGK</sequence>
<dbReference type="PANTHER" id="PTHR30055:SF234">
    <property type="entry name" value="HTH-TYPE TRANSCRIPTIONAL REGULATOR BETI"/>
    <property type="match status" value="1"/>
</dbReference>
<dbReference type="InterPro" id="IPR050109">
    <property type="entry name" value="HTH-type_TetR-like_transc_reg"/>
</dbReference>
<dbReference type="PROSITE" id="PS01081">
    <property type="entry name" value="HTH_TETR_1"/>
    <property type="match status" value="1"/>
</dbReference>
<dbReference type="InterPro" id="IPR009057">
    <property type="entry name" value="Homeodomain-like_sf"/>
</dbReference>
<evidence type="ECO:0000313" key="6">
    <source>
        <dbReference type="EMBL" id="MFC3764623.1"/>
    </source>
</evidence>
<evidence type="ECO:0000256" key="3">
    <source>
        <dbReference type="ARBA" id="ARBA00023163"/>
    </source>
</evidence>
<dbReference type="RefSeq" id="WP_307782300.1">
    <property type="nucleotide sequence ID" value="NZ_JAFBCM010000001.1"/>
</dbReference>
<dbReference type="Gene3D" id="1.10.357.10">
    <property type="entry name" value="Tetracycline Repressor, domain 2"/>
    <property type="match status" value="1"/>
</dbReference>
<dbReference type="InterPro" id="IPR001647">
    <property type="entry name" value="HTH_TetR"/>
</dbReference>
<keyword evidence="7" id="KW-1185">Reference proteome</keyword>
<protein>
    <submittedName>
        <fullName evidence="6">TetR/AcrR family transcriptional regulator</fullName>
    </submittedName>
</protein>
<keyword evidence="1" id="KW-0805">Transcription regulation</keyword>
<keyword evidence="3" id="KW-0804">Transcription</keyword>
<dbReference type="InterPro" id="IPR023772">
    <property type="entry name" value="DNA-bd_HTH_TetR-type_CS"/>
</dbReference>
<dbReference type="Pfam" id="PF00440">
    <property type="entry name" value="TetR_N"/>
    <property type="match status" value="1"/>
</dbReference>
<name>A0ABV7YHK6_9ACTN</name>
<dbReference type="PRINTS" id="PR00455">
    <property type="entry name" value="HTHTETR"/>
</dbReference>
<dbReference type="PROSITE" id="PS50977">
    <property type="entry name" value="HTH_TETR_2"/>
    <property type="match status" value="1"/>
</dbReference>
<evidence type="ECO:0000313" key="7">
    <source>
        <dbReference type="Proteomes" id="UP001595699"/>
    </source>
</evidence>
<organism evidence="6 7">
    <name type="scientific">Tenggerimyces flavus</name>
    <dbReference type="NCBI Taxonomy" id="1708749"/>
    <lineage>
        <taxon>Bacteria</taxon>
        <taxon>Bacillati</taxon>
        <taxon>Actinomycetota</taxon>
        <taxon>Actinomycetes</taxon>
        <taxon>Propionibacteriales</taxon>
        <taxon>Nocardioidaceae</taxon>
        <taxon>Tenggerimyces</taxon>
    </lineage>
</organism>
<dbReference type="EMBL" id="JBHRZH010000030">
    <property type="protein sequence ID" value="MFC3764623.1"/>
    <property type="molecule type" value="Genomic_DNA"/>
</dbReference>
<accession>A0ABV7YHK6</accession>
<evidence type="ECO:0000256" key="1">
    <source>
        <dbReference type="ARBA" id="ARBA00023015"/>
    </source>
</evidence>
<comment type="caution">
    <text evidence="6">The sequence shown here is derived from an EMBL/GenBank/DDBJ whole genome shotgun (WGS) entry which is preliminary data.</text>
</comment>
<reference evidence="7" key="1">
    <citation type="journal article" date="2019" name="Int. J. Syst. Evol. Microbiol.">
        <title>The Global Catalogue of Microorganisms (GCM) 10K type strain sequencing project: providing services to taxonomists for standard genome sequencing and annotation.</title>
        <authorList>
            <consortium name="The Broad Institute Genomics Platform"/>
            <consortium name="The Broad Institute Genome Sequencing Center for Infectious Disease"/>
            <person name="Wu L."/>
            <person name="Ma J."/>
        </authorList>
    </citation>
    <scope>NUCLEOTIDE SEQUENCE [LARGE SCALE GENOMIC DNA]</scope>
    <source>
        <strain evidence="7">CGMCC 4.7241</strain>
    </source>
</reference>
<dbReference type="Proteomes" id="UP001595699">
    <property type="component" value="Unassembled WGS sequence"/>
</dbReference>
<gene>
    <name evidence="6" type="ORF">ACFOUW_27545</name>
</gene>
<dbReference type="PANTHER" id="PTHR30055">
    <property type="entry name" value="HTH-TYPE TRANSCRIPTIONAL REGULATOR RUTR"/>
    <property type="match status" value="1"/>
</dbReference>
<feature type="DNA-binding region" description="H-T-H motif" evidence="4">
    <location>
        <begin position="38"/>
        <end position="57"/>
    </location>
</feature>
<evidence type="ECO:0000256" key="4">
    <source>
        <dbReference type="PROSITE-ProRule" id="PRU00335"/>
    </source>
</evidence>
<proteinExistence type="predicted"/>